<accession>A0A1G7QFC9</accession>
<dbReference type="RefSeq" id="WP_262502245.1">
    <property type="nucleotide sequence ID" value="NZ_FNCH01000002.1"/>
</dbReference>
<organism evidence="1 2">
    <name type="scientific">Pedobacter terrae</name>
    <dbReference type="NCBI Taxonomy" id="405671"/>
    <lineage>
        <taxon>Bacteria</taxon>
        <taxon>Pseudomonadati</taxon>
        <taxon>Bacteroidota</taxon>
        <taxon>Sphingobacteriia</taxon>
        <taxon>Sphingobacteriales</taxon>
        <taxon>Sphingobacteriaceae</taxon>
        <taxon>Pedobacter</taxon>
    </lineage>
</organism>
<sequence>MKAEEVDPEELAADYTMTGNGHHLSLGAVEINQISGAIENHLQ</sequence>
<protein>
    <submittedName>
        <fullName evidence="1">Uncharacterized protein</fullName>
    </submittedName>
</protein>
<gene>
    <name evidence="1" type="ORF">SAMN05421827_102282</name>
</gene>
<evidence type="ECO:0000313" key="1">
    <source>
        <dbReference type="EMBL" id="SDF97251.1"/>
    </source>
</evidence>
<dbReference type="STRING" id="405671.SAMN05421827_102282"/>
<name>A0A1G7QFC9_9SPHI</name>
<proteinExistence type="predicted"/>
<dbReference type="AlphaFoldDB" id="A0A1G7QFC9"/>
<reference evidence="2" key="1">
    <citation type="submission" date="2016-10" db="EMBL/GenBank/DDBJ databases">
        <authorList>
            <person name="Varghese N."/>
            <person name="Submissions S."/>
        </authorList>
    </citation>
    <scope>NUCLEOTIDE SEQUENCE [LARGE SCALE GENOMIC DNA]</scope>
    <source>
        <strain evidence="2">DSM 17933</strain>
    </source>
</reference>
<dbReference type="EMBL" id="FNCH01000002">
    <property type="protein sequence ID" value="SDF97251.1"/>
    <property type="molecule type" value="Genomic_DNA"/>
</dbReference>
<keyword evidence="2" id="KW-1185">Reference proteome</keyword>
<dbReference type="Proteomes" id="UP000199643">
    <property type="component" value="Unassembled WGS sequence"/>
</dbReference>
<evidence type="ECO:0000313" key="2">
    <source>
        <dbReference type="Proteomes" id="UP000199643"/>
    </source>
</evidence>